<proteinExistence type="predicted"/>
<dbReference type="PANTHER" id="PTHR21310">
    <property type="entry name" value="AMINOGLYCOSIDE PHOSPHOTRANSFERASE-RELATED-RELATED"/>
    <property type="match status" value="1"/>
</dbReference>
<dbReference type="InterPro" id="IPR011009">
    <property type="entry name" value="Kinase-like_dom_sf"/>
</dbReference>
<dbReference type="PANTHER" id="PTHR21310:SF15">
    <property type="entry name" value="AMINOGLYCOSIDE PHOSPHOTRANSFERASE DOMAIN-CONTAINING PROTEIN"/>
    <property type="match status" value="1"/>
</dbReference>
<dbReference type="SUPFAM" id="SSF56112">
    <property type="entry name" value="Protein kinase-like (PK-like)"/>
    <property type="match status" value="1"/>
</dbReference>
<evidence type="ECO:0000313" key="2">
    <source>
        <dbReference type="EMBL" id="WEW54678.1"/>
    </source>
</evidence>
<organism evidence="2 3">
    <name type="scientific">Emydomyces testavorans</name>
    <dbReference type="NCBI Taxonomy" id="2070801"/>
    <lineage>
        <taxon>Eukaryota</taxon>
        <taxon>Fungi</taxon>
        <taxon>Dikarya</taxon>
        <taxon>Ascomycota</taxon>
        <taxon>Pezizomycotina</taxon>
        <taxon>Eurotiomycetes</taxon>
        <taxon>Eurotiomycetidae</taxon>
        <taxon>Onygenales</taxon>
        <taxon>Nannizziopsiaceae</taxon>
        <taxon>Emydomyces</taxon>
    </lineage>
</organism>
<dbReference type="InterPro" id="IPR002575">
    <property type="entry name" value="Aminoglycoside_PTrfase"/>
</dbReference>
<protein>
    <recommendedName>
        <fullName evidence="1">Aminoglycoside phosphotransferase domain-containing protein</fullName>
    </recommendedName>
</protein>
<keyword evidence="3" id="KW-1185">Reference proteome</keyword>
<accession>A0AAF0DAI5</accession>
<dbReference type="InterPro" id="IPR051678">
    <property type="entry name" value="AGP_Transferase"/>
</dbReference>
<feature type="domain" description="Aminoglycoside phosphotransferase" evidence="1">
    <location>
        <begin position="109"/>
        <end position="343"/>
    </location>
</feature>
<gene>
    <name evidence="2" type="ORF">PRK78_000100</name>
</gene>
<dbReference type="AlphaFoldDB" id="A0AAF0DAI5"/>
<evidence type="ECO:0000259" key="1">
    <source>
        <dbReference type="Pfam" id="PF01636"/>
    </source>
</evidence>
<sequence>MRGICPLTNQQVDKCTSPLANSAQEEDEENKQLLVELASAVVKSLDRANEVVNVEFLARGGYNHLWTVTFSKVRHKLLDISLLLRLLTSKKQNQNDKCTQSGISETQLHKLVLRLPRRVPSLQPFQLRNEVAFLTYISQKLPNIPVPKVYAYEDGTNPGTVPYIAEEFIDGSKLEDVWFELSNDKKQSLCQRIASIVVDLAETRFSVIGSLSLDFHPGPTVQGVKIFKGRYKFHSSEIYDVGPYFKSKDFILAAYDREIYYYTHGGDDIEMDFFTKTPLPNWIEHLKTEREAIAAGEKDDVCKLIDEEPFCISHGDFSTSNILVRDGNVVGVVDWEFAGMYPLSEILGPIDIISLAEKHYRFDSDAAEEEMEKWNKQVLEDIEAIARQRGWAEKNVKVLMGDSHDIFSTAQFEMFPRDWMME</sequence>
<dbReference type="Pfam" id="PF01636">
    <property type="entry name" value="APH"/>
    <property type="match status" value="1"/>
</dbReference>
<reference evidence="2" key="1">
    <citation type="submission" date="2023-03" db="EMBL/GenBank/DDBJ databases">
        <title>Emydomyces testavorans Genome Sequence.</title>
        <authorList>
            <person name="Hoyer L."/>
        </authorList>
    </citation>
    <scope>NUCLEOTIDE SEQUENCE</scope>
    <source>
        <strain evidence="2">16-2883</strain>
    </source>
</reference>
<name>A0AAF0DAI5_9EURO</name>
<dbReference type="Proteomes" id="UP001219355">
    <property type="component" value="Chromosome 1"/>
</dbReference>
<evidence type="ECO:0000313" key="3">
    <source>
        <dbReference type="Proteomes" id="UP001219355"/>
    </source>
</evidence>
<dbReference type="Gene3D" id="3.90.1200.10">
    <property type="match status" value="1"/>
</dbReference>
<dbReference type="EMBL" id="CP120627">
    <property type="protein sequence ID" value="WEW54678.1"/>
    <property type="molecule type" value="Genomic_DNA"/>
</dbReference>